<protein>
    <recommendedName>
        <fullName evidence="3">Glucokinase</fullName>
        <ecNumber evidence="2">2.7.1.2</ecNumber>
    </recommendedName>
    <alternativeName>
        <fullName evidence="8">Glucose kinase</fullName>
    </alternativeName>
</protein>
<dbReference type="InterPro" id="IPR004654">
    <property type="entry name" value="ROK_glcA"/>
</dbReference>
<dbReference type="Proteomes" id="UP000283745">
    <property type="component" value="Unassembled WGS sequence"/>
</dbReference>
<keyword evidence="7" id="KW-0067">ATP-binding</keyword>
<evidence type="ECO:0000256" key="8">
    <source>
        <dbReference type="ARBA" id="ARBA00032386"/>
    </source>
</evidence>
<accession>A0A414J6J0</accession>
<organism evidence="9 10">
    <name type="scientific">Blautia obeum</name>
    <dbReference type="NCBI Taxonomy" id="40520"/>
    <lineage>
        <taxon>Bacteria</taxon>
        <taxon>Bacillati</taxon>
        <taxon>Bacillota</taxon>
        <taxon>Clostridia</taxon>
        <taxon>Lachnospirales</taxon>
        <taxon>Lachnospiraceae</taxon>
        <taxon>Blautia</taxon>
    </lineage>
</organism>
<dbReference type="GO" id="GO:0004340">
    <property type="term" value="F:glucokinase activity"/>
    <property type="evidence" value="ECO:0007669"/>
    <property type="project" value="UniProtKB-EC"/>
</dbReference>
<evidence type="ECO:0000256" key="3">
    <source>
        <dbReference type="ARBA" id="ARBA00014701"/>
    </source>
</evidence>
<dbReference type="PROSITE" id="PS01125">
    <property type="entry name" value="ROK"/>
    <property type="match status" value="1"/>
</dbReference>
<evidence type="ECO:0000256" key="6">
    <source>
        <dbReference type="ARBA" id="ARBA00022777"/>
    </source>
</evidence>
<comment type="similarity">
    <text evidence="1">Belongs to the ROK (NagC/XylR) family.</text>
</comment>
<dbReference type="Pfam" id="PF00480">
    <property type="entry name" value="ROK"/>
    <property type="match status" value="1"/>
</dbReference>
<sequence>MGSYCFGIDVGGTTVKCGLFQTDGTLVDKWEIPTRTENKGENILPDVANAINLKLEEKKIDKADVEGVGIGIPGPINSKGEAACAVNLYWGFTPVAQILHDLTGLKAKAGNDANVAALGEAWKGAAAGAQNVILVTLGTGVGGGIIIDGKIVAGAHGAGGEIGHVTVVQDEKEACNCGNKGCLEQYASATGIVRVAGRMLAASEEDSTLRGLQNITAKDVLDAFKAGDTLAGRIMECVGGLLGSAIAGFAAVVDPEAIVIGGGVSKAGQPLIDCIQKHYIRHAFPSCKETPIKLATLGNDAGIYGAAKMVL</sequence>
<dbReference type="PANTHER" id="PTHR18964:SF149">
    <property type="entry name" value="BIFUNCTIONAL UDP-N-ACETYLGLUCOSAMINE 2-EPIMERASE_N-ACETYLMANNOSAMINE KINASE"/>
    <property type="match status" value="1"/>
</dbReference>
<dbReference type="InterPro" id="IPR043129">
    <property type="entry name" value="ATPase_NBD"/>
</dbReference>
<comment type="caution">
    <text evidence="9">The sequence shown here is derived from an EMBL/GenBank/DDBJ whole genome shotgun (WGS) entry which is preliminary data.</text>
</comment>
<dbReference type="SUPFAM" id="SSF53067">
    <property type="entry name" value="Actin-like ATPase domain"/>
    <property type="match status" value="1"/>
</dbReference>
<evidence type="ECO:0000256" key="4">
    <source>
        <dbReference type="ARBA" id="ARBA00022679"/>
    </source>
</evidence>
<keyword evidence="6" id="KW-0418">Kinase</keyword>
<dbReference type="AlphaFoldDB" id="A0A414J6J0"/>
<dbReference type="RefSeq" id="WP_118050340.1">
    <property type="nucleotide sequence ID" value="NZ_CABJFK010000005.1"/>
</dbReference>
<dbReference type="GO" id="GO:0006096">
    <property type="term" value="P:glycolytic process"/>
    <property type="evidence" value="ECO:0007669"/>
    <property type="project" value="InterPro"/>
</dbReference>
<evidence type="ECO:0000256" key="2">
    <source>
        <dbReference type="ARBA" id="ARBA00012323"/>
    </source>
</evidence>
<dbReference type="InterPro" id="IPR000600">
    <property type="entry name" value="ROK"/>
</dbReference>
<dbReference type="InterPro" id="IPR049874">
    <property type="entry name" value="ROK_cs"/>
</dbReference>
<dbReference type="GO" id="GO:0005524">
    <property type="term" value="F:ATP binding"/>
    <property type="evidence" value="ECO:0007669"/>
    <property type="project" value="UniProtKB-KW"/>
</dbReference>
<gene>
    <name evidence="9" type="ORF">DW740_07155</name>
</gene>
<evidence type="ECO:0000256" key="7">
    <source>
        <dbReference type="ARBA" id="ARBA00022840"/>
    </source>
</evidence>
<dbReference type="EMBL" id="QSKF01000005">
    <property type="protein sequence ID" value="RHE40086.1"/>
    <property type="molecule type" value="Genomic_DNA"/>
</dbReference>
<dbReference type="PANTHER" id="PTHR18964">
    <property type="entry name" value="ROK (REPRESSOR, ORF, KINASE) FAMILY"/>
    <property type="match status" value="1"/>
</dbReference>
<keyword evidence="4" id="KW-0808">Transferase</keyword>
<evidence type="ECO:0000313" key="9">
    <source>
        <dbReference type="EMBL" id="RHE40086.1"/>
    </source>
</evidence>
<dbReference type="NCBIfam" id="TIGR00744">
    <property type="entry name" value="ROK_glcA_fam"/>
    <property type="match status" value="1"/>
</dbReference>
<evidence type="ECO:0000313" key="10">
    <source>
        <dbReference type="Proteomes" id="UP000283745"/>
    </source>
</evidence>
<evidence type="ECO:0000256" key="1">
    <source>
        <dbReference type="ARBA" id="ARBA00006479"/>
    </source>
</evidence>
<dbReference type="Gene3D" id="3.30.420.40">
    <property type="match status" value="2"/>
</dbReference>
<name>A0A414J6J0_9FIRM</name>
<dbReference type="EC" id="2.7.1.2" evidence="2"/>
<keyword evidence="5" id="KW-0547">Nucleotide-binding</keyword>
<dbReference type="GO" id="GO:0005737">
    <property type="term" value="C:cytoplasm"/>
    <property type="evidence" value="ECO:0007669"/>
    <property type="project" value="InterPro"/>
</dbReference>
<proteinExistence type="inferred from homology"/>
<evidence type="ECO:0000256" key="5">
    <source>
        <dbReference type="ARBA" id="ARBA00022741"/>
    </source>
</evidence>
<reference evidence="9 10" key="1">
    <citation type="submission" date="2018-08" db="EMBL/GenBank/DDBJ databases">
        <title>A genome reference for cultivated species of the human gut microbiota.</title>
        <authorList>
            <person name="Zou Y."/>
            <person name="Xue W."/>
            <person name="Luo G."/>
        </authorList>
    </citation>
    <scope>NUCLEOTIDE SEQUENCE [LARGE SCALE GENOMIC DNA]</scope>
    <source>
        <strain evidence="9 10">AM28-23</strain>
    </source>
</reference>